<reference evidence="3 5" key="2">
    <citation type="submission" date="2021-03" db="EMBL/GenBank/DDBJ databases">
        <title>Genomic Encyclopedia of Type Strains, Phase IV (KMG-IV): sequencing the most valuable type-strain genomes for metagenomic binning, comparative biology and taxonomic classification.</title>
        <authorList>
            <person name="Goeker M."/>
        </authorList>
    </citation>
    <scope>NUCLEOTIDE SEQUENCE [LARGE SCALE GENOMIC DNA]</scope>
    <source>
        <strain evidence="3 5">DSM 40499</strain>
    </source>
</reference>
<evidence type="ECO:0008006" key="6">
    <source>
        <dbReference type="Google" id="ProtNLM"/>
    </source>
</evidence>
<gene>
    <name evidence="2" type="ORF">AVL59_46050</name>
    <name evidence="3" type="ORF">J2Z21_004102</name>
</gene>
<dbReference type="EMBL" id="JAGGLP010000007">
    <property type="protein sequence ID" value="MBP2051152.1"/>
    <property type="molecule type" value="Genomic_DNA"/>
</dbReference>
<evidence type="ECO:0000313" key="3">
    <source>
        <dbReference type="EMBL" id="MBP2051152.1"/>
    </source>
</evidence>
<dbReference type="RefSeq" id="WP_067316335.1">
    <property type="nucleotide sequence ID" value="NZ_CP016279.1"/>
</dbReference>
<dbReference type="EMBL" id="CP016279">
    <property type="protein sequence ID" value="ANP55999.1"/>
    <property type="molecule type" value="Genomic_DNA"/>
</dbReference>
<name>A0A1B1BB54_9ACTN</name>
<protein>
    <recommendedName>
        <fullName evidence="6">Cyclase</fullName>
    </recommendedName>
</protein>
<dbReference type="Gene3D" id="3.30.530.20">
    <property type="match status" value="2"/>
</dbReference>
<dbReference type="SUPFAM" id="SSF55961">
    <property type="entry name" value="Bet v1-like"/>
    <property type="match status" value="2"/>
</dbReference>
<dbReference type="InterPro" id="IPR023393">
    <property type="entry name" value="START-like_dom_sf"/>
</dbReference>
<dbReference type="OrthoDB" id="4191150at2"/>
<dbReference type="KEGG" id="sgs:AVL59_46050"/>
<accession>A0A1B1BB54</accession>
<dbReference type="AlphaFoldDB" id="A0A1B1BB54"/>
<evidence type="ECO:0000313" key="5">
    <source>
        <dbReference type="Proteomes" id="UP001519309"/>
    </source>
</evidence>
<evidence type="ECO:0000256" key="1">
    <source>
        <dbReference type="SAM" id="MobiDB-lite"/>
    </source>
</evidence>
<sequence length="314" mass="33526">MTTHGSTSHSLTVGRTAASVYALLADPTEPVRSSPTVVHIACLERTATGDLVQRWVADGDAVRTWTARRELDPAAGTVAFEHLGPPPPVTSLRGEWRVRTVGPEECLVELWHSWEAADDDDGAFAARMERGIPMQLAALKRTAEQGAEAAARTVRQEDALFLDAPVTEVRAFLRDAGAWPRRVPGCRTAESVHTGPEHQIVLYETGAAPAARRAFVHLPDRTAWKQLGELPPLHTSLRGTFALETDGTGTRVTAVRTAVLGPVAASGTGRGREELTRHVNKARDEADPALLDGLARAFGPAQGAPSASPRSEGA</sequence>
<organism evidence="2 4">
    <name type="scientific">Streptomyces griseochromogenes</name>
    <dbReference type="NCBI Taxonomy" id="68214"/>
    <lineage>
        <taxon>Bacteria</taxon>
        <taxon>Bacillati</taxon>
        <taxon>Actinomycetota</taxon>
        <taxon>Actinomycetes</taxon>
        <taxon>Kitasatosporales</taxon>
        <taxon>Streptomycetaceae</taxon>
        <taxon>Streptomyces</taxon>
    </lineage>
</organism>
<dbReference type="Proteomes" id="UP001519309">
    <property type="component" value="Unassembled WGS sequence"/>
</dbReference>
<evidence type="ECO:0000313" key="2">
    <source>
        <dbReference type="EMBL" id="ANP55999.1"/>
    </source>
</evidence>
<dbReference type="STRING" id="68214.AVL59_46050"/>
<reference evidence="2 4" key="1">
    <citation type="submission" date="2016-06" db="EMBL/GenBank/DDBJ databases">
        <title>Complete genome sequence of Streptomyces griseochromogenes ATCC 14511, the Blasticidin S producer.</title>
        <authorList>
            <person name="Wu L."/>
        </authorList>
    </citation>
    <scope>NUCLEOTIDE SEQUENCE [LARGE SCALE GENOMIC DNA]</scope>
    <source>
        <strain evidence="2 4">ATCC 14511</strain>
    </source>
</reference>
<proteinExistence type="predicted"/>
<feature type="region of interest" description="Disordered" evidence="1">
    <location>
        <begin position="294"/>
        <end position="314"/>
    </location>
</feature>
<dbReference type="Proteomes" id="UP000092659">
    <property type="component" value="Chromosome"/>
</dbReference>
<keyword evidence="5" id="KW-1185">Reference proteome</keyword>
<evidence type="ECO:0000313" key="4">
    <source>
        <dbReference type="Proteomes" id="UP000092659"/>
    </source>
</evidence>